<evidence type="ECO:0000313" key="2">
    <source>
        <dbReference type="Proteomes" id="UP000244932"/>
    </source>
</evidence>
<dbReference type="OrthoDB" id="262743at2"/>
<organism evidence="1 2">
    <name type="scientific">Pontivivens insulae</name>
    <dbReference type="NCBI Taxonomy" id="1639689"/>
    <lineage>
        <taxon>Bacteria</taxon>
        <taxon>Pseudomonadati</taxon>
        <taxon>Pseudomonadota</taxon>
        <taxon>Alphaproteobacteria</taxon>
        <taxon>Rhodobacterales</taxon>
        <taxon>Paracoccaceae</taxon>
        <taxon>Pontivivens</taxon>
    </lineage>
</organism>
<evidence type="ECO:0000313" key="1">
    <source>
        <dbReference type="EMBL" id="SPF28046.1"/>
    </source>
</evidence>
<dbReference type="AlphaFoldDB" id="A0A2R8A776"/>
<dbReference type="Proteomes" id="UP000244932">
    <property type="component" value="Unassembled WGS sequence"/>
</dbReference>
<reference evidence="1 2" key="1">
    <citation type="submission" date="2018-03" db="EMBL/GenBank/DDBJ databases">
        <authorList>
            <person name="Keele B.F."/>
        </authorList>
    </citation>
    <scope>NUCLEOTIDE SEQUENCE [LARGE SCALE GENOMIC DNA]</scope>
    <source>
        <strain evidence="1 2">CeCT 8812</strain>
    </source>
</reference>
<proteinExistence type="predicted"/>
<dbReference type="EMBL" id="OMKW01000001">
    <property type="protein sequence ID" value="SPF28046.1"/>
    <property type="molecule type" value="Genomic_DNA"/>
</dbReference>
<gene>
    <name evidence="1" type="ORF">POI8812_00344</name>
</gene>
<dbReference type="RefSeq" id="WP_146186100.1">
    <property type="nucleotide sequence ID" value="NZ_OMKW01000001.1"/>
</dbReference>
<keyword evidence="2" id="KW-1185">Reference proteome</keyword>
<sequence length="190" mass="20673">MQIAIIGWGSLIWDLEILAPHVNGGWQMGAGPDLPMEFSRVSPKRKMGLAVCLDPVHGVPCKTNVICSSRQALSEAVEDVARRERAPVPQIAWATKDKAHGALPAVVDAVQAWLIDSPYDAAIWTDLDANFEGMTGQPFGIAAAIAHLKTLDTEQIAEAHRYIQEAPAATDTPLRRTLSKNAWWQSLEAT</sequence>
<protein>
    <submittedName>
        <fullName evidence="1">Uncharacterized protein</fullName>
    </submittedName>
</protein>
<accession>A0A2R8A776</accession>
<name>A0A2R8A776_9RHOB</name>